<feature type="domain" description="HTH arsR-type" evidence="4">
    <location>
        <begin position="1"/>
        <end position="96"/>
    </location>
</feature>
<dbReference type="PANTHER" id="PTHR33154">
    <property type="entry name" value="TRANSCRIPTIONAL REGULATOR, ARSR FAMILY"/>
    <property type="match status" value="1"/>
</dbReference>
<dbReference type="GO" id="GO:0003700">
    <property type="term" value="F:DNA-binding transcription factor activity"/>
    <property type="evidence" value="ECO:0007669"/>
    <property type="project" value="InterPro"/>
</dbReference>
<evidence type="ECO:0000256" key="3">
    <source>
        <dbReference type="ARBA" id="ARBA00023163"/>
    </source>
</evidence>
<dbReference type="Proteomes" id="UP000646365">
    <property type="component" value="Unassembled WGS sequence"/>
</dbReference>
<dbReference type="SMART" id="SM00418">
    <property type="entry name" value="HTH_ARSR"/>
    <property type="match status" value="1"/>
</dbReference>
<evidence type="ECO:0000313" key="5">
    <source>
        <dbReference type="EMBL" id="GGF03110.1"/>
    </source>
</evidence>
<organism evidence="5 6">
    <name type="scientific">Aliidongia dinghuensis</name>
    <dbReference type="NCBI Taxonomy" id="1867774"/>
    <lineage>
        <taxon>Bacteria</taxon>
        <taxon>Pseudomonadati</taxon>
        <taxon>Pseudomonadota</taxon>
        <taxon>Alphaproteobacteria</taxon>
        <taxon>Rhodospirillales</taxon>
        <taxon>Dongiaceae</taxon>
        <taxon>Aliidongia</taxon>
    </lineage>
</organism>
<dbReference type="Pfam" id="PF12840">
    <property type="entry name" value="HTH_20"/>
    <property type="match status" value="1"/>
</dbReference>
<keyword evidence="1" id="KW-0805">Transcription regulation</keyword>
<dbReference type="PANTHER" id="PTHR33154:SF33">
    <property type="entry name" value="TRANSCRIPTIONAL REPRESSOR SDPR"/>
    <property type="match status" value="1"/>
</dbReference>
<gene>
    <name evidence="5" type="ORF">GCM10011611_05820</name>
</gene>
<evidence type="ECO:0000313" key="6">
    <source>
        <dbReference type="Proteomes" id="UP000646365"/>
    </source>
</evidence>
<keyword evidence="2" id="KW-0238">DNA-binding</keyword>
<name>A0A8J2YQ16_9PROT</name>
<reference evidence="5" key="2">
    <citation type="submission" date="2020-09" db="EMBL/GenBank/DDBJ databases">
        <authorList>
            <person name="Sun Q."/>
            <person name="Zhou Y."/>
        </authorList>
    </citation>
    <scope>NUCLEOTIDE SEQUENCE</scope>
    <source>
        <strain evidence="5">CGMCC 1.15725</strain>
    </source>
</reference>
<evidence type="ECO:0000256" key="1">
    <source>
        <dbReference type="ARBA" id="ARBA00023015"/>
    </source>
</evidence>
<protein>
    <submittedName>
        <fullName evidence="5">Transcriptional regulator</fullName>
    </submittedName>
</protein>
<dbReference type="GO" id="GO:0003677">
    <property type="term" value="F:DNA binding"/>
    <property type="evidence" value="ECO:0007669"/>
    <property type="project" value="UniProtKB-KW"/>
</dbReference>
<dbReference type="NCBIfam" id="NF033788">
    <property type="entry name" value="HTH_metalloreg"/>
    <property type="match status" value="1"/>
</dbReference>
<keyword evidence="3" id="KW-0804">Transcription</keyword>
<dbReference type="Gene3D" id="1.10.10.10">
    <property type="entry name" value="Winged helix-like DNA-binding domain superfamily/Winged helix DNA-binding domain"/>
    <property type="match status" value="1"/>
</dbReference>
<dbReference type="PRINTS" id="PR00778">
    <property type="entry name" value="HTHARSR"/>
</dbReference>
<proteinExistence type="predicted"/>
<dbReference type="InterPro" id="IPR001845">
    <property type="entry name" value="HTH_ArsR_DNA-bd_dom"/>
</dbReference>
<dbReference type="InterPro" id="IPR036388">
    <property type="entry name" value="WH-like_DNA-bd_sf"/>
</dbReference>
<reference evidence="5" key="1">
    <citation type="journal article" date="2014" name="Int. J. Syst. Evol. Microbiol.">
        <title>Complete genome sequence of Corynebacterium casei LMG S-19264T (=DSM 44701T), isolated from a smear-ripened cheese.</title>
        <authorList>
            <consortium name="US DOE Joint Genome Institute (JGI-PGF)"/>
            <person name="Walter F."/>
            <person name="Albersmeier A."/>
            <person name="Kalinowski J."/>
            <person name="Ruckert C."/>
        </authorList>
    </citation>
    <scope>NUCLEOTIDE SEQUENCE</scope>
    <source>
        <strain evidence="5">CGMCC 1.15725</strain>
    </source>
</reference>
<keyword evidence="6" id="KW-1185">Reference proteome</keyword>
<dbReference type="InterPro" id="IPR036390">
    <property type="entry name" value="WH_DNA-bd_sf"/>
</dbReference>
<accession>A0A8J2YQ16</accession>
<comment type="caution">
    <text evidence="5">The sequence shown here is derived from an EMBL/GenBank/DDBJ whole genome shotgun (WGS) entry which is preliminary data.</text>
</comment>
<dbReference type="CDD" id="cd00090">
    <property type="entry name" value="HTH_ARSR"/>
    <property type="match status" value="1"/>
</dbReference>
<dbReference type="PROSITE" id="PS50987">
    <property type="entry name" value="HTH_ARSR_2"/>
    <property type="match status" value="1"/>
</dbReference>
<dbReference type="InterPro" id="IPR051081">
    <property type="entry name" value="HTH_MetalResp_TranReg"/>
</dbReference>
<dbReference type="EMBL" id="BMJQ01000001">
    <property type="protein sequence ID" value="GGF03110.1"/>
    <property type="molecule type" value="Genomic_DNA"/>
</dbReference>
<dbReference type="SUPFAM" id="SSF46785">
    <property type="entry name" value="Winged helix' DNA-binding domain"/>
    <property type="match status" value="1"/>
</dbReference>
<dbReference type="RefSeq" id="WP_189042236.1">
    <property type="nucleotide sequence ID" value="NZ_BMJQ01000001.1"/>
</dbReference>
<evidence type="ECO:0000259" key="4">
    <source>
        <dbReference type="PROSITE" id="PS50987"/>
    </source>
</evidence>
<dbReference type="InterPro" id="IPR011991">
    <property type="entry name" value="ArsR-like_HTH"/>
</dbReference>
<dbReference type="AlphaFoldDB" id="A0A8J2YQ16"/>
<sequence>MAYASALVALSDPMRRTILERIVEAPRSVGEIALGLPISRPAVSQHLKVLKEADLVREERAGTRRIYYADGAALGELRAYIDGMWQASLGRFAAAAEREES</sequence>
<evidence type="ECO:0000256" key="2">
    <source>
        <dbReference type="ARBA" id="ARBA00023125"/>
    </source>
</evidence>